<organism evidence="1 2">
    <name type="scientific">Kurthia sibirica</name>
    <dbReference type="NCBI Taxonomy" id="202750"/>
    <lineage>
        <taxon>Bacteria</taxon>
        <taxon>Bacillati</taxon>
        <taxon>Bacillota</taxon>
        <taxon>Bacilli</taxon>
        <taxon>Bacillales</taxon>
        <taxon>Caryophanaceae</taxon>
        <taxon>Kurthia</taxon>
    </lineage>
</organism>
<keyword evidence="2" id="KW-1185">Reference proteome</keyword>
<dbReference type="Proteomes" id="UP000245938">
    <property type="component" value="Unassembled WGS sequence"/>
</dbReference>
<dbReference type="AlphaFoldDB" id="A0A2U3ALD0"/>
<reference evidence="1 2" key="1">
    <citation type="submission" date="2018-05" db="EMBL/GenBank/DDBJ databases">
        <title>Kurthia sibirica genome sequence.</title>
        <authorList>
            <person name="Maclea K.S."/>
            <person name="Goen A.E."/>
        </authorList>
    </citation>
    <scope>NUCLEOTIDE SEQUENCE [LARGE SCALE GENOMIC DNA]</scope>
    <source>
        <strain evidence="1 2">ATCC 49154</strain>
    </source>
</reference>
<dbReference type="RefSeq" id="WP_109305959.1">
    <property type="nucleotide sequence ID" value="NZ_BJUF01000028.1"/>
</dbReference>
<protein>
    <submittedName>
        <fullName evidence="1">Uncharacterized protein</fullName>
    </submittedName>
</protein>
<dbReference type="OrthoDB" id="2454504at2"/>
<accession>A0A2U3ALD0</accession>
<name>A0A2U3ALD0_9BACL</name>
<proteinExistence type="predicted"/>
<dbReference type="EMBL" id="QFVR01000009">
    <property type="protein sequence ID" value="PWI25330.1"/>
    <property type="molecule type" value="Genomic_DNA"/>
</dbReference>
<sequence>MLNVKITKEEFHYVAEYVSNATQEVKKLSMRSLHDMVYNIGRFVPMNTVHFHIPDNLTKSLLTTLKLEYPGELYEHKITVH</sequence>
<evidence type="ECO:0000313" key="2">
    <source>
        <dbReference type="Proteomes" id="UP000245938"/>
    </source>
</evidence>
<comment type="caution">
    <text evidence="1">The sequence shown here is derived from an EMBL/GenBank/DDBJ whole genome shotgun (WGS) entry which is preliminary data.</text>
</comment>
<evidence type="ECO:0000313" key="1">
    <source>
        <dbReference type="EMBL" id="PWI25330.1"/>
    </source>
</evidence>
<gene>
    <name evidence="1" type="ORF">DEX24_08290</name>
</gene>